<sequence>YIMSIENNNEEEEYDEVTALRIESCVHQQEMQFAQHQLQIFKKYIQSVNGLNHTDELPAELLIELNSSYNESQCCGDQGRRIVICNSSQQFDNLLPPSSSSLPPPSQSSSQQLFGIPRPP</sequence>
<organism evidence="2 3">
    <name type="scientific">Microctonus hyperodae</name>
    <name type="common">Parasitoid wasp</name>
    <dbReference type="NCBI Taxonomy" id="165561"/>
    <lineage>
        <taxon>Eukaryota</taxon>
        <taxon>Metazoa</taxon>
        <taxon>Ecdysozoa</taxon>
        <taxon>Arthropoda</taxon>
        <taxon>Hexapoda</taxon>
        <taxon>Insecta</taxon>
        <taxon>Pterygota</taxon>
        <taxon>Neoptera</taxon>
        <taxon>Endopterygota</taxon>
        <taxon>Hymenoptera</taxon>
        <taxon>Apocrita</taxon>
        <taxon>Ichneumonoidea</taxon>
        <taxon>Braconidae</taxon>
        <taxon>Euphorinae</taxon>
        <taxon>Microctonus</taxon>
    </lineage>
</organism>
<name>A0AA39EXW8_MICHY</name>
<feature type="non-terminal residue" evidence="2">
    <location>
        <position position="120"/>
    </location>
</feature>
<dbReference type="EMBL" id="JAQQBR010002140">
    <property type="protein sequence ID" value="KAK0157261.1"/>
    <property type="molecule type" value="Genomic_DNA"/>
</dbReference>
<proteinExistence type="predicted"/>
<evidence type="ECO:0000313" key="3">
    <source>
        <dbReference type="Proteomes" id="UP001168972"/>
    </source>
</evidence>
<evidence type="ECO:0000256" key="1">
    <source>
        <dbReference type="SAM" id="MobiDB-lite"/>
    </source>
</evidence>
<protein>
    <submittedName>
        <fullName evidence="2">Uncharacterized protein</fullName>
    </submittedName>
</protein>
<gene>
    <name evidence="2" type="ORF">PV327_011294</name>
</gene>
<keyword evidence="3" id="KW-1185">Reference proteome</keyword>
<feature type="compositionally biased region" description="Low complexity" evidence="1">
    <location>
        <begin position="94"/>
        <end position="113"/>
    </location>
</feature>
<accession>A0AA39EXW8</accession>
<dbReference type="AlphaFoldDB" id="A0AA39EXW8"/>
<feature type="non-terminal residue" evidence="2">
    <location>
        <position position="1"/>
    </location>
</feature>
<evidence type="ECO:0000313" key="2">
    <source>
        <dbReference type="EMBL" id="KAK0157261.1"/>
    </source>
</evidence>
<comment type="caution">
    <text evidence="2">The sequence shown here is derived from an EMBL/GenBank/DDBJ whole genome shotgun (WGS) entry which is preliminary data.</text>
</comment>
<reference evidence="2" key="2">
    <citation type="submission" date="2023-03" db="EMBL/GenBank/DDBJ databases">
        <authorList>
            <person name="Inwood S.N."/>
            <person name="Skelly J.G."/>
            <person name="Guhlin J."/>
            <person name="Harrop T.W.R."/>
            <person name="Goldson S.G."/>
            <person name="Dearden P.K."/>
        </authorList>
    </citation>
    <scope>NUCLEOTIDE SEQUENCE</scope>
    <source>
        <strain evidence="2">Lincoln</strain>
        <tissue evidence="2">Whole body</tissue>
    </source>
</reference>
<reference evidence="2" key="1">
    <citation type="journal article" date="2023" name="bioRxiv">
        <title>Scaffold-level genome assemblies of two parasitoid biocontrol wasps reveal the parthenogenesis mechanism and an associated novel virus.</title>
        <authorList>
            <person name="Inwood S."/>
            <person name="Skelly J."/>
            <person name="Guhlin J."/>
            <person name="Harrop T."/>
            <person name="Goldson S."/>
            <person name="Dearden P."/>
        </authorList>
    </citation>
    <scope>NUCLEOTIDE SEQUENCE</scope>
    <source>
        <strain evidence="2">Lincoln</strain>
        <tissue evidence="2">Whole body</tissue>
    </source>
</reference>
<dbReference type="Proteomes" id="UP001168972">
    <property type="component" value="Unassembled WGS sequence"/>
</dbReference>
<feature type="region of interest" description="Disordered" evidence="1">
    <location>
        <begin position="94"/>
        <end position="120"/>
    </location>
</feature>